<dbReference type="AlphaFoldDB" id="A0A410P4I6"/>
<accession>A0A410P4I6</accession>
<dbReference type="GO" id="GO:0008713">
    <property type="term" value="F:ADP-heptose-lipopolysaccharide heptosyltransferase activity"/>
    <property type="evidence" value="ECO:0007669"/>
    <property type="project" value="TreeGrafter"/>
</dbReference>
<keyword evidence="2" id="KW-0808">Transferase</keyword>
<dbReference type="InterPro" id="IPR051199">
    <property type="entry name" value="LPS_LOS_Heptosyltrfase"/>
</dbReference>
<gene>
    <name evidence="3" type="ORF">BU251_04410</name>
</gene>
<dbReference type="OrthoDB" id="9781892at2"/>
<dbReference type="GO" id="GO:0005829">
    <property type="term" value="C:cytosol"/>
    <property type="evidence" value="ECO:0007669"/>
    <property type="project" value="TreeGrafter"/>
</dbReference>
<dbReference type="GO" id="GO:0009244">
    <property type="term" value="P:lipopolysaccharide core region biosynthetic process"/>
    <property type="evidence" value="ECO:0007669"/>
    <property type="project" value="TreeGrafter"/>
</dbReference>
<dbReference type="CDD" id="cd03789">
    <property type="entry name" value="GT9_LPS_heptosyltransferase"/>
    <property type="match status" value="1"/>
</dbReference>
<evidence type="ECO:0000256" key="2">
    <source>
        <dbReference type="ARBA" id="ARBA00022679"/>
    </source>
</evidence>
<dbReference type="SUPFAM" id="SSF53756">
    <property type="entry name" value="UDP-Glycosyltransferase/glycogen phosphorylase"/>
    <property type="match status" value="1"/>
</dbReference>
<dbReference type="RefSeq" id="WP_128699670.1">
    <property type="nucleotide sequence ID" value="NZ_CP019384.1"/>
</dbReference>
<sequence>MMKSNNQTLPFLLAYNQKKLRWGFALDGFLNFFSRGHKNGSFDEIPAKILVVQSHLIGDVMMAIPLLRALRKRYPHSKITFLANDFAKELLRGCDFIDDILTASFPWGIRSYHIKNLWKLAGMVLYLRRQKFDLAIDAQIDFRNIFFLFLAGARRRLGYDIVGGRIFLTDIPEFPRDLIHLLEGRLSVLRYLGADIHDKSYRLSMDADAVKWLDAFWKNRGLAGREVVAIHPGASTKEKLWRPERFVRVIRMLQEGHYLPVLIEGPQDAPVVTEILDLLGGDILVLKNSLVQIMAFLSRCRLLVCLDSAASHLASAVGTPAVVLYGPQWPYLAKPFDDHIVAVWNEKVDCRPCVYKKCQKPGHECMDGISVQDVWSSIEQLMDKTAAISSRCASGAS</sequence>
<dbReference type="KEGG" id="vai:BU251_04410"/>
<dbReference type="PANTHER" id="PTHR30160">
    <property type="entry name" value="TETRAACYLDISACCHARIDE 4'-KINASE-RELATED"/>
    <property type="match status" value="1"/>
</dbReference>
<evidence type="ECO:0000313" key="4">
    <source>
        <dbReference type="Proteomes" id="UP000287243"/>
    </source>
</evidence>
<keyword evidence="4" id="KW-1185">Reference proteome</keyword>
<protein>
    <recommendedName>
        <fullName evidence="5">ADP-heptose--lipooligosaccharide heptosyltransferase II</fullName>
    </recommendedName>
</protein>
<evidence type="ECO:0000256" key="1">
    <source>
        <dbReference type="ARBA" id="ARBA00022676"/>
    </source>
</evidence>
<evidence type="ECO:0008006" key="5">
    <source>
        <dbReference type="Google" id="ProtNLM"/>
    </source>
</evidence>
<evidence type="ECO:0000313" key="3">
    <source>
        <dbReference type="EMBL" id="QAT17030.1"/>
    </source>
</evidence>
<dbReference type="Gene3D" id="3.40.50.2000">
    <property type="entry name" value="Glycogen Phosphorylase B"/>
    <property type="match status" value="2"/>
</dbReference>
<dbReference type="Proteomes" id="UP000287243">
    <property type="component" value="Chromosome"/>
</dbReference>
<dbReference type="InterPro" id="IPR002201">
    <property type="entry name" value="Glyco_trans_9"/>
</dbReference>
<keyword evidence="1" id="KW-0328">Glycosyltransferase</keyword>
<proteinExistence type="predicted"/>
<organism evidence="3 4">
    <name type="scientific">Velamenicoccus archaeovorus</name>
    <dbReference type="NCBI Taxonomy" id="1930593"/>
    <lineage>
        <taxon>Bacteria</taxon>
        <taxon>Pseudomonadati</taxon>
        <taxon>Candidatus Omnitrophota</taxon>
        <taxon>Candidatus Velamenicoccus</taxon>
    </lineage>
</organism>
<dbReference type="Pfam" id="PF01075">
    <property type="entry name" value="Glyco_transf_9"/>
    <property type="match status" value="1"/>
</dbReference>
<dbReference type="PANTHER" id="PTHR30160:SF7">
    <property type="entry name" value="ADP-HEPTOSE--LPS HEPTOSYLTRANSFERASE 2"/>
    <property type="match status" value="1"/>
</dbReference>
<name>A0A410P4I6_VELA1</name>
<dbReference type="EMBL" id="CP019384">
    <property type="protein sequence ID" value="QAT17030.1"/>
    <property type="molecule type" value="Genomic_DNA"/>
</dbReference>
<reference evidence="3 4" key="1">
    <citation type="submission" date="2017-01" db="EMBL/GenBank/DDBJ databases">
        <title>First insights into the biology of 'candidatus Vampirococcus archaeovorus'.</title>
        <authorList>
            <person name="Kizina J."/>
            <person name="Jordan S."/>
            <person name="Stueber K."/>
            <person name="Reinhardt R."/>
            <person name="Harder J."/>
        </authorList>
    </citation>
    <scope>NUCLEOTIDE SEQUENCE [LARGE SCALE GENOMIC DNA]</scope>
    <source>
        <strain evidence="3 4">LiM</strain>
    </source>
</reference>